<feature type="domain" description="SLH" evidence="5">
    <location>
        <begin position="1017"/>
        <end position="1080"/>
    </location>
</feature>
<feature type="transmembrane region" description="Helical" evidence="3">
    <location>
        <begin position="20"/>
        <end position="39"/>
    </location>
</feature>
<evidence type="ECO:0000256" key="2">
    <source>
        <dbReference type="SAM" id="MobiDB-lite"/>
    </source>
</evidence>
<dbReference type="SUPFAM" id="SSF49299">
    <property type="entry name" value="PKD domain"/>
    <property type="match status" value="2"/>
</dbReference>
<dbReference type="InterPro" id="IPR008979">
    <property type="entry name" value="Galactose-bd-like_sf"/>
</dbReference>
<dbReference type="SMART" id="SM00089">
    <property type="entry name" value="PKD"/>
    <property type="match status" value="2"/>
</dbReference>
<dbReference type="InterPro" id="IPR001119">
    <property type="entry name" value="SLH_dom"/>
</dbReference>
<feature type="region of interest" description="Disordered" evidence="2">
    <location>
        <begin position="874"/>
        <end position="895"/>
    </location>
</feature>
<feature type="compositionally biased region" description="Gly residues" evidence="2">
    <location>
        <begin position="993"/>
        <end position="1006"/>
    </location>
</feature>
<dbReference type="Gene3D" id="2.60.120.260">
    <property type="entry name" value="Galactose-binding domain-like"/>
    <property type="match status" value="1"/>
</dbReference>
<dbReference type="InterPro" id="IPR022409">
    <property type="entry name" value="PKD/Chitinase_dom"/>
</dbReference>
<feature type="region of interest" description="Disordered" evidence="2">
    <location>
        <begin position="561"/>
        <end position="630"/>
    </location>
</feature>
<dbReference type="PROSITE" id="PS51272">
    <property type="entry name" value="SLH"/>
    <property type="match status" value="3"/>
</dbReference>
<dbReference type="InterPro" id="IPR013783">
    <property type="entry name" value="Ig-like_fold"/>
</dbReference>
<keyword evidence="1" id="KW-0732">Signal</keyword>
<name>A0A955L864_9BACT</name>
<dbReference type="Gene3D" id="2.60.40.1190">
    <property type="match status" value="1"/>
</dbReference>
<evidence type="ECO:0000256" key="1">
    <source>
        <dbReference type="ARBA" id="ARBA00022729"/>
    </source>
</evidence>
<dbReference type="SUPFAM" id="SSF49344">
    <property type="entry name" value="CBD9-like"/>
    <property type="match status" value="1"/>
</dbReference>
<proteinExistence type="predicted"/>
<gene>
    <name evidence="6" type="ORF">KC717_01890</name>
</gene>
<dbReference type="PANTHER" id="PTHR43308:SF5">
    <property type="entry name" value="S-LAYER PROTEIN _ PEPTIDOGLYCAN ENDO-BETA-N-ACETYLGLUCOSAMINIDASE"/>
    <property type="match status" value="1"/>
</dbReference>
<dbReference type="Pfam" id="PF00395">
    <property type="entry name" value="SLH"/>
    <property type="match status" value="3"/>
</dbReference>
<dbReference type="AlphaFoldDB" id="A0A955L864"/>
<dbReference type="PROSITE" id="PS51175">
    <property type="entry name" value="CBM6"/>
    <property type="match status" value="1"/>
</dbReference>
<dbReference type="GO" id="GO:0030246">
    <property type="term" value="F:carbohydrate binding"/>
    <property type="evidence" value="ECO:0007669"/>
    <property type="project" value="InterPro"/>
</dbReference>
<keyword evidence="3" id="KW-1133">Transmembrane helix</keyword>
<comment type="caution">
    <text evidence="6">The sequence shown here is derived from an EMBL/GenBank/DDBJ whole genome shotgun (WGS) entry which is preliminary data.</text>
</comment>
<organism evidence="6 7">
    <name type="scientific">Candidatus Dojkabacteria bacterium</name>
    <dbReference type="NCBI Taxonomy" id="2099670"/>
    <lineage>
        <taxon>Bacteria</taxon>
        <taxon>Candidatus Dojkabacteria</taxon>
    </lineage>
</organism>
<dbReference type="SUPFAM" id="SSF49785">
    <property type="entry name" value="Galactose-binding domain-like"/>
    <property type="match status" value="1"/>
</dbReference>
<feature type="domain" description="CBM6" evidence="4">
    <location>
        <begin position="637"/>
        <end position="779"/>
    </location>
</feature>
<accession>A0A955L864</accession>
<dbReference type="InterPro" id="IPR006584">
    <property type="entry name" value="Cellulose-bd_IV"/>
</dbReference>
<evidence type="ECO:0000313" key="6">
    <source>
        <dbReference type="EMBL" id="MCA9385379.1"/>
    </source>
</evidence>
<dbReference type="CDD" id="cd04080">
    <property type="entry name" value="CBM6_cellulase-like"/>
    <property type="match status" value="1"/>
</dbReference>
<dbReference type="InterPro" id="IPR051465">
    <property type="entry name" value="Cell_Envelope_Struct_Comp"/>
</dbReference>
<sequence length="1273" mass="137173">MKRTLKKIYDHKLFNYIPKVLLMGAVGLMFSAVIVSMYYSKLINNEDQTVLTSGEINGAVNFAANNDFNDFTQKINIPYLEGTSFNGLLGKHAVFWFGELRVDKNWVDGRLAYNDDSLKLNLSVYDRALNYSSPFSEANFRNMDAAEIFIQTEDGTTMQINPNSYRFSGQLFNSSSNEQANDFQISYSGSTGSWVPNSSKFDYMTWWRGTSLNSNGIDSGWTGRYIFPYSTFGLSEKPLEGTHWKMAFRVYDNDDSVNSTPVSWPEGFDENDPDTWGTVNFGLPQYVPSTTTVTDTVSIKNGVNGVVVDEIAVGGHSTCGAVWDEDENGDPIQRYVTWEEWADTNFLDYNASGSQLSVQNQFDTADRMCFSKYYASFPLDLVPEDKEIISAKLAFTHFGNSYGCAGHDLNGDGIPDHDVAPKYNMQILLIDESSTIDENTTWNNGPAALENFSITEVMPILPCPFNEQCENPNMNFDQVCEYYDLDLLGNWAPAMRLGDPEFPLRPALDVTYGVAKAYEGGLNSFDFAMYSADAPRHTGRYFNGSRDNRENVRPELIIELGESTATPTPTPTQSSTPTPTPTATQTSTPTPTPTATQTSTPTPTPTATQTSTLTPTPTGTPTSTPTPPDIGEISIPGRLEVEDYKIGVAGVAYSDTTVGNNGGEYRNDDVDIAIAEDNQGVYNVGWVESGEWLAYDVVVSNSGTYDLEARVASGSDGIKSFHIEISGQNVSGDLSTTTNNGWQTWETVSLGTIDLSAGESELRLYFDSGLFNINYLEFSLQSEPTNTAPTVDAGSNQSITLPNQAILDGTVSDDGLPGAGLSYSWTKVSGPGTVSFGNATAIDTTAEFTSSGIYVLRLTANDGELSGSDTITVTVNASPTSTPTPTGTLTPTPTPNAAPVVDAGATASVPITNNYQLSPTVSDDGLPNDNLIITWSKLSGPGNVSFADSSLENSQVNFSATGIYQLRLTVSDGELESFDTVSITVTSANSGGSSSGGGSGSSGGSGSNPTPTTIPSNDEVIFTDITGHTFEEYIQTLADQSIVGGYPDGSFKPDREVSRGEMSKFIINAFDIDIDTSGIGFPDVDNSNVFYNYITTLKNTGISGGYSDGTFKPDNQITRGEVSKFVVLAMQEKGEIISLDLASSFPDTQSDPFKGYIAYLASVETDGEFVIKGYPDGRFGPQDPTTRGAMAKIIVLASEATLGDVLGISIEVSELFQTGTPLIPEFNTEGIAIERNHLTTSQGVIILILEAIVGIGLAKILLTSSKEKSSEIL</sequence>
<feature type="domain" description="SLH" evidence="5">
    <location>
        <begin position="1081"/>
        <end position="1140"/>
    </location>
</feature>
<reference evidence="6" key="2">
    <citation type="journal article" date="2021" name="Microbiome">
        <title>Successional dynamics and alternative stable states in a saline activated sludge microbial community over 9 years.</title>
        <authorList>
            <person name="Wang Y."/>
            <person name="Ye J."/>
            <person name="Ju F."/>
            <person name="Liu L."/>
            <person name="Boyd J.A."/>
            <person name="Deng Y."/>
            <person name="Parks D.H."/>
            <person name="Jiang X."/>
            <person name="Yin X."/>
            <person name="Woodcroft B.J."/>
            <person name="Tyson G.W."/>
            <person name="Hugenholtz P."/>
            <person name="Polz M.F."/>
            <person name="Zhang T."/>
        </authorList>
    </citation>
    <scope>NUCLEOTIDE SEQUENCE</scope>
    <source>
        <strain evidence="6">HKST-UBA11</strain>
    </source>
</reference>
<dbReference type="EMBL" id="JAGQLH010000016">
    <property type="protein sequence ID" value="MCA9385379.1"/>
    <property type="molecule type" value="Genomic_DNA"/>
</dbReference>
<dbReference type="Proteomes" id="UP000754563">
    <property type="component" value="Unassembled WGS sequence"/>
</dbReference>
<dbReference type="PANTHER" id="PTHR43308">
    <property type="entry name" value="OUTER MEMBRANE PROTEIN ALPHA-RELATED"/>
    <property type="match status" value="1"/>
</dbReference>
<keyword evidence="3" id="KW-0472">Membrane</keyword>
<reference evidence="6" key="1">
    <citation type="submission" date="2020-04" db="EMBL/GenBank/DDBJ databases">
        <authorList>
            <person name="Zhang T."/>
        </authorList>
    </citation>
    <scope>NUCLEOTIDE SEQUENCE</scope>
    <source>
        <strain evidence="6">HKST-UBA11</strain>
    </source>
</reference>
<feature type="domain" description="SLH" evidence="5">
    <location>
        <begin position="1141"/>
        <end position="1208"/>
    </location>
</feature>
<dbReference type="InterPro" id="IPR005084">
    <property type="entry name" value="CBM6"/>
</dbReference>
<feature type="compositionally biased region" description="Low complexity" evidence="2">
    <location>
        <begin position="563"/>
        <end position="623"/>
    </location>
</feature>
<evidence type="ECO:0000259" key="4">
    <source>
        <dbReference type="PROSITE" id="PS51175"/>
    </source>
</evidence>
<evidence type="ECO:0000259" key="5">
    <source>
        <dbReference type="PROSITE" id="PS51272"/>
    </source>
</evidence>
<keyword evidence="3" id="KW-0812">Transmembrane</keyword>
<dbReference type="Gene3D" id="2.60.40.10">
    <property type="entry name" value="Immunoglobulins"/>
    <property type="match status" value="2"/>
</dbReference>
<evidence type="ECO:0000256" key="3">
    <source>
        <dbReference type="SAM" id="Phobius"/>
    </source>
</evidence>
<feature type="region of interest" description="Disordered" evidence="2">
    <location>
        <begin position="987"/>
        <end position="1018"/>
    </location>
</feature>
<dbReference type="SMART" id="SM00606">
    <property type="entry name" value="CBD_IV"/>
    <property type="match status" value="1"/>
</dbReference>
<dbReference type="CDD" id="cd00146">
    <property type="entry name" value="PKD"/>
    <property type="match status" value="1"/>
</dbReference>
<dbReference type="Pfam" id="PF22352">
    <property type="entry name" value="K319L-like_PKD"/>
    <property type="match status" value="2"/>
</dbReference>
<dbReference type="InterPro" id="IPR035986">
    <property type="entry name" value="PKD_dom_sf"/>
</dbReference>
<dbReference type="Pfam" id="PF03422">
    <property type="entry name" value="CBM_6"/>
    <property type="match status" value="1"/>
</dbReference>
<protein>
    <submittedName>
        <fullName evidence="6">S-layer homology domain-containing protein</fullName>
    </submittedName>
</protein>
<evidence type="ECO:0000313" key="7">
    <source>
        <dbReference type="Proteomes" id="UP000754563"/>
    </source>
</evidence>